<evidence type="ECO:0000256" key="3">
    <source>
        <dbReference type="ARBA" id="ARBA00023163"/>
    </source>
</evidence>
<evidence type="ECO:0000256" key="2">
    <source>
        <dbReference type="ARBA" id="ARBA00023125"/>
    </source>
</evidence>
<dbReference type="SMART" id="SM00342">
    <property type="entry name" value="HTH_ARAC"/>
    <property type="match status" value="1"/>
</dbReference>
<dbReference type="InterPro" id="IPR018060">
    <property type="entry name" value="HTH_AraC"/>
</dbReference>
<dbReference type="InterPro" id="IPR050204">
    <property type="entry name" value="AraC_XylS_family_regulators"/>
</dbReference>
<keyword evidence="3" id="KW-0804">Transcription</keyword>
<dbReference type="InterPro" id="IPR020449">
    <property type="entry name" value="Tscrpt_reg_AraC-type_HTH"/>
</dbReference>
<name>A0ABX2C7R8_9BRAD</name>
<evidence type="ECO:0000313" key="7">
    <source>
        <dbReference type="Proteomes" id="UP000886476"/>
    </source>
</evidence>
<dbReference type="Gene3D" id="1.10.10.60">
    <property type="entry name" value="Homeodomain-like"/>
    <property type="match status" value="1"/>
</dbReference>
<evidence type="ECO:0000256" key="4">
    <source>
        <dbReference type="SAM" id="MobiDB-lite"/>
    </source>
</evidence>
<dbReference type="Proteomes" id="UP000886476">
    <property type="component" value="Unassembled WGS sequence"/>
</dbReference>
<dbReference type="PROSITE" id="PS01124">
    <property type="entry name" value="HTH_ARAC_FAMILY_2"/>
    <property type="match status" value="1"/>
</dbReference>
<reference evidence="6" key="1">
    <citation type="submission" date="2020-05" db="EMBL/GenBank/DDBJ databases">
        <title>Nod-independent and nitrogen-fixing Bradyrhizobium aeschynomene sp. nov. isolated from nodules of Aeschynomene indica.</title>
        <authorList>
            <person name="Zhang Z."/>
        </authorList>
    </citation>
    <scope>NUCLEOTIDE SEQUENCE</scope>
    <source>
        <strain evidence="6">83012</strain>
    </source>
</reference>
<comment type="caution">
    <text evidence="6">The sequence shown here is derived from an EMBL/GenBank/DDBJ whole genome shotgun (WGS) entry which is preliminary data.</text>
</comment>
<dbReference type="PANTHER" id="PTHR46796">
    <property type="entry name" value="HTH-TYPE TRANSCRIPTIONAL ACTIVATOR RHAS-RELATED"/>
    <property type="match status" value="1"/>
</dbReference>
<gene>
    <name evidence="6" type="ORF">HL667_04790</name>
</gene>
<dbReference type="Pfam" id="PF12833">
    <property type="entry name" value="HTH_18"/>
    <property type="match status" value="1"/>
</dbReference>
<proteinExistence type="predicted"/>
<dbReference type="SUPFAM" id="SSF46689">
    <property type="entry name" value="Homeodomain-like"/>
    <property type="match status" value="1"/>
</dbReference>
<accession>A0ABX2C7R8</accession>
<dbReference type="EMBL" id="JABFDN010000001">
    <property type="protein sequence ID" value="NPU64307.1"/>
    <property type="molecule type" value="Genomic_DNA"/>
</dbReference>
<dbReference type="PANTHER" id="PTHR46796:SF6">
    <property type="entry name" value="ARAC SUBFAMILY"/>
    <property type="match status" value="1"/>
</dbReference>
<dbReference type="InterPro" id="IPR009057">
    <property type="entry name" value="Homeodomain-like_sf"/>
</dbReference>
<dbReference type="PRINTS" id="PR00032">
    <property type="entry name" value="HTHARAC"/>
</dbReference>
<dbReference type="Pfam" id="PF14525">
    <property type="entry name" value="AraC_binding_2"/>
    <property type="match status" value="1"/>
</dbReference>
<evidence type="ECO:0000259" key="5">
    <source>
        <dbReference type="PROSITE" id="PS01124"/>
    </source>
</evidence>
<keyword evidence="1" id="KW-0805">Transcription regulation</keyword>
<keyword evidence="2" id="KW-0238">DNA-binding</keyword>
<feature type="region of interest" description="Disordered" evidence="4">
    <location>
        <begin position="1"/>
        <end position="30"/>
    </location>
</feature>
<keyword evidence="7" id="KW-1185">Reference proteome</keyword>
<evidence type="ECO:0000256" key="1">
    <source>
        <dbReference type="ARBA" id="ARBA00023015"/>
    </source>
</evidence>
<organism evidence="6 7">
    <name type="scientific">Bradyrhizobium aeschynomenes</name>
    <dbReference type="NCBI Taxonomy" id="2734909"/>
    <lineage>
        <taxon>Bacteria</taxon>
        <taxon>Pseudomonadati</taxon>
        <taxon>Pseudomonadota</taxon>
        <taxon>Alphaproteobacteria</taxon>
        <taxon>Hyphomicrobiales</taxon>
        <taxon>Nitrobacteraceae</taxon>
        <taxon>Bradyrhizobium</taxon>
    </lineage>
</organism>
<evidence type="ECO:0000313" key="6">
    <source>
        <dbReference type="EMBL" id="NPU64307.1"/>
    </source>
</evidence>
<protein>
    <submittedName>
        <fullName evidence="6">Helix-turn-helix domain-containing protein</fullName>
    </submittedName>
</protein>
<sequence length="350" mass="38701">MAGRHLPRLAATEPNWSRSEPVPPVQQERQRSWNTAAVRPQEQFSYYREAICQAFMNLTPEPARGIGFAADVQNIVVGDGAINRVTFPEHVVRRSRADIAASGQRCFYLNLKLAGRCTILQDDCEVSLSAGQVGIFDSDRTFVLQHDRGPSLGVISFRVPADGLFDRLPTMPDIAPTRLSDDPCVGALIVETARSLNANALRLVPDDAAALFEVLLDLVALSVSRRSRREARATASFADATTLALRRAIHARLREPRLTVATIASAVGISERYVHKLLARAGTSFSELVMARRLDGIARDLRDPACAGRDIGSIAFDWGFSDLSHFSRRFKQRFGLRPRDWRAETAPHSD</sequence>
<feature type="domain" description="HTH araC/xylS-type" evidence="5">
    <location>
        <begin position="243"/>
        <end position="344"/>
    </location>
</feature>
<dbReference type="InterPro" id="IPR035418">
    <property type="entry name" value="AraC-bd_2"/>
</dbReference>